<keyword evidence="2" id="KW-0812">Transmembrane</keyword>
<feature type="region of interest" description="Disordered" evidence="1">
    <location>
        <begin position="78"/>
        <end position="97"/>
    </location>
</feature>
<evidence type="ECO:0000256" key="2">
    <source>
        <dbReference type="SAM" id="Phobius"/>
    </source>
</evidence>
<sequence>MNAAIGYVLIALAILNLAGLLFLFRRFGAAPKAPKQQVSVPVTEVTQPSPAASSEPAIPSEALASMLRRLENRLGDIEDQVRRGPTVTMPNEPGGNTDRALALAQRLARQGASAKDIAETCGISLAEAELLHRLHAARG</sequence>
<accession>A0ABT9T1Z7</accession>
<dbReference type="RefSeq" id="WP_306851652.1">
    <property type="nucleotide sequence ID" value="NZ_JAUSSK010000005.1"/>
</dbReference>
<keyword evidence="2" id="KW-1133">Transmembrane helix</keyword>
<evidence type="ECO:0008006" key="5">
    <source>
        <dbReference type="Google" id="ProtNLM"/>
    </source>
</evidence>
<protein>
    <recommendedName>
        <fullName evidence="5">DUF2802 domain-containing protein</fullName>
    </recommendedName>
</protein>
<dbReference type="Pfam" id="PF10975">
    <property type="entry name" value="DUF2802"/>
    <property type="match status" value="1"/>
</dbReference>
<feature type="region of interest" description="Disordered" evidence="1">
    <location>
        <begin position="35"/>
        <end position="58"/>
    </location>
</feature>
<gene>
    <name evidence="3" type="ORF">J2T07_003506</name>
</gene>
<dbReference type="InterPro" id="IPR021244">
    <property type="entry name" value="DUF2802"/>
</dbReference>
<evidence type="ECO:0000313" key="4">
    <source>
        <dbReference type="Proteomes" id="UP001237737"/>
    </source>
</evidence>
<evidence type="ECO:0000256" key="1">
    <source>
        <dbReference type="SAM" id="MobiDB-lite"/>
    </source>
</evidence>
<evidence type="ECO:0000313" key="3">
    <source>
        <dbReference type="EMBL" id="MDQ0011296.1"/>
    </source>
</evidence>
<reference evidence="3 4" key="1">
    <citation type="submission" date="2023-07" db="EMBL/GenBank/DDBJ databases">
        <title>Sorghum-associated microbial communities from plants grown in Nebraska, USA.</title>
        <authorList>
            <person name="Schachtman D."/>
        </authorList>
    </citation>
    <scope>NUCLEOTIDE SEQUENCE [LARGE SCALE GENOMIC DNA]</scope>
    <source>
        <strain evidence="3 4">CC60</strain>
    </source>
</reference>
<keyword evidence="4" id="KW-1185">Reference proteome</keyword>
<comment type="caution">
    <text evidence="3">The sequence shown here is derived from an EMBL/GenBank/DDBJ whole genome shotgun (WGS) entry which is preliminary data.</text>
</comment>
<feature type="transmembrane region" description="Helical" evidence="2">
    <location>
        <begin position="6"/>
        <end position="24"/>
    </location>
</feature>
<dbReference type="Proteomes" id="UP001237737">
    <property type="component" value="Unassembled WGS sequence"/>
</dbReference>
<dbReference type="EMBL" id="JAUSSK010000005">
    <property type="protein sequence ID" value="MDQ0011296.1"/>
    <property type="molecule type" value="Genomic_DNA"/>
</dbReference>
<feature type="compositionally biased region" description="Polar residues" evidence="1">
    <location>
        <begin position="36"/>
        <end position="47"/>
    </location>
</feature>
<name>A0ABT9T1Z7_9GAMM</name>
<proteinExistence type="predicted"/>
<keyword evidence="2" id="KW-0472">Membrane</keyword>
<feature type="compositionally biased region" description="Low complexity" evidence="1">
    <location>
        <begin position="48"/>
        <end position="58"/>
    </location>
</feature>
<organism evidence="3 4">
    <name type="scientific">Luteibacter jiangsuensis</name>
    <dbReference type="NCBI Taxonomy" id="637577"/>
    <lineage>
        <taxon>Bacteria</taxon>
        <taxon>Pseudomonadati</taxon>
        <taxon>Pseudomonadota</taxon>
        <taxon>Gammaproteobacteria</taxon>
        <taxon>Lysobacterales</taxon>
        <taxon>Rhodanobacteraceae</taxon>
        <taxon>Luteibacter</taxon>
    </lineage>
</organism>